<comment type="similarity">
    <text evidence="6">Belongs to the class I-like SAM-binding methyltransferase superfamily. gTMT family.</text>
</comment>
<evidence type="ECO:0000256" key="5">
    <source>
        <dbReference type="ARBA" id="ARBA00022691"/>
    </source>
</evidence>
<dbReference type="Proteomes" id="UP000054498">
    <property type="component" value="Unassembled WGS sequence"/>
</dbReference>
<keyword evidence="10" id="KW-1185">Reference proteome</keyword>
<name>A0A0D2MTP6_9CHLO</name>
<dbReference type="PROSITE" id="PS51581">
    <property type="entry name" value="SAM_GTMT"/>
    <property type="match status" value="1"/>
</dbReference>
<evidence type="ECO:0000256" key="2">
    <source>
        <dbReference type="ARBA" id="ARBA00022589"/>
    </source>
</evidence>
<sequence>MDALAMEFADDTFDLVWACESGEHMPDKKKYVEEMTRVLAPGGNMVIACWCQREETAERPLTDDDKARLQFLYDEWAHPFFISIQEFCRLMEGTGKMEAVGAEDWTPQTLPSWRHSNLVGVLDPWFVMFKWNPKLWYKVTREIVTLERMHRAFDMGLMEYGLMRGVKAAKPAGGAAAAAAAGGERRQQQEQQQAAGAAV</sequence>
<dbReference type="OrthoDB" id="8300214at2759"/>
<keyword evidence="3 6" id="KW-0489">Methyltransferase</keyword>
<evidence type="ECO:0000256" key="3">
    <source>
        <dbReference type="ARBA" id="ARBA00022603"/>
    </source>
</evidence>
<dbReference type="PANTHER" id="PTHR44068">
    <property type="entry name" value="ZGC:194242"/>
    <property type="match status" value="1"/>
</dbReference>
<proteinExistence type="inferred from homology"/>
<feature type="region of interest" description="SAM motif II" evidence="6">
    <location>
        <begin position="11"/>
        <end position="19"/>
    </location>
</feature>
<keyword evidence="4 6" id="KW-0808">Transferase</keyword>
<dbReference type="InterPro" id="IPR013216">
    <property type="entry name" value="Methyltransf_11"/>
</dbReference>
<accession>A0A0D2MTP6</accession>
<evidence type="ECO:0000256" key="1">
    <source>
        <dbReference type="ARBA" id="ARBA00004913"/>
    </source>
</evidence>
<dbReference type="KEGG" id="mng:MNEG_2018"/>
<dbReference type="EMBL" id="KK100437">
    <property type="protein sequence ID" value="KIZ05945.1"/>
    <property type="molecule type" value="Genomic_DNA"/>
</dbReference>
<dbReference type="InterPro" id="IPR029063">
    <property type="entry name" value="SAM-dependent_MTases_sf"/>
</dbReference>
<dbReference type="Pfam" id="PF08241">
    <property type="entry name" value="Methyltransf_11"/>
    <property type="match status" value="1"/>
</dbReference>
<dbReference type="GO" id="GO:0009820">
    <property type="term" value="P:alkaloid metabolic process"/>
    <property type="evidence" value="ECO:0007669"/>
    <property type="project" value="UniProtKB-KW"/>
</dbReference>
<dbReference type="STRING" id="145388.A0A0D2MTP6"/>
<organism evidence="9 10">
    <name type="scientific">Monoraphidium neglectum</name>
    <dbReference type="NCBI Taxonomy" id="145388"/>
    <lineage>
        <taxon>Eukaryota</taxon>
        <taxon>Viridiplantae</taxon>
        <taxon>Chlorophyta</taxon>
        <taxon>core chlorophytes</taxon>
        <taxon>Chlorophyceae</taxon>
        <taxon>CS clade</taxon>
        <taxon>Sphaeropleales</taxon>
        <taxon>Selenastraceae</taxon>
        <taxon>Monoraphidium</taxon>
    </lineage>
</organism>
<dbReference type="InterPro" id="IPR050447">
    <property type="entry name" value="Erg6_SMT_methyltransf"/>
</dbReference>
<keyword evidence="2" id="KW-0017">Alkaloid metabolism</keyword>
<dbReference type="RefSeq" id="XP_013904964.1">
    <property type="nucleotide sequence ID" value="XM_014049510.1"/>
</dbReference>
<dbReference type="InterPro" id="IPR025774">
    <property type="entry name" value="PiNMT-like"/>
</dbReference>
<evidence type="ECO:0000256" key="6">
    <source>
        <dbReference type="PROSITE-ProRule" id="PRU00914"/>
    </source>
</evidence>
<evidence type="ECO:0000256" key="7">
    <source>
        <dbReference type="SAM" id="MobiDB-lite"/>
    </source>
</evidence>
<dbReference type="GO" id="GO:0008757">
    <property type="term" value="F:S-adenosylmethionine-dependent methyltransferase activity"/>
    <property type="evidence" value="ECO:0007669"/>
    <property type="project" value="InterPro"/>
</dbReference>
<protein>
    <recommendedName>
        <fullName evidence="8">Methyltransferase type 11 domain-containing protein</fullName>
    </recommendedName>
</protein>
<feature type="region of interest" description="Disordered" evidence="7">
    <location>
        <begin position="175"/>
        <end position="199"/>
    </location>
</feature>
<comment type="caution">
    <text evidence="6">Lacks conserved residue(s) required for the propagation of feature annotation.</text>
</comment>
<gene>
    <name evidence="9" type="ORF">MNEG_2018</name>
</gene>
<evidence type="ECO:0000313" key="9">
    <source>
        <dbReference type="EMBL" id="KIZ05945.1"/>
    </source>
</evidence>
<evidence type="ECO:0000259" key="8">
    <source>
        <dbReference type="Pfam" id="PF08241"/>
    </source>
</evidence>
<evidence type="ECO:0000256" key="4">
    <source>
        <dbReference type="ARBA" id="ARBA00022679"/>
    </source>
</evidence>
<dbReference type="GeneID" id="25734896"/>
<dbReference type="GO" id="GO:0032259">
    <property type="term" value="P:methylation"/>
    <property type="evidence" value="ECO:0007669"/>
    <property type="project" value="UniProtKB-UniRule"/>
</dbReference>
<dbReference type="AlphaFoldDB" id="A0A0D2MTP6"/>
<dbReference type="Gene3D" id="3.40.50.150">
    <property type="entry name" value="Vaccinia Virus protein VP39"/>
    <property type="match status" value="1"/>
</dbReference>
<feature type="region of interest" description="SAM motif III" evidence="6">
    <location>
        <begin position="38"/>
        <end position="47"/>
    </location>
</feature>
<dbReference type="PANTHER" id="PTHR44068:SF11">
    <property type="entry name" value="GERANYL DIPHOSPHATE 2-C-METHYLTRANSFERASE"/>
    <property type="match status" value="1"/>
</dbReference>
<evidence type="ECO:0000313" key="10">
    <source>
        <dbReference type="Proteomes" id="UP000054498"/>
    </source>
</evidence>
<feature type="domain" description="Methyltransferase type 11" evidence="8">
    <location>
        <begin position="2"/>
        <end position="47"/>
    </location>
</feature>
<dbReference type="SUPFAM" id="SSF53335">
    <property type="entry name" value="S-adenosyl-L-methionine-dependent methyltransferases"/>
    <property type="match status" value="1"/>
</dbReference>
<reference evidence="9 10" key="1">
    <citation type="journal article" date="2013" name="BMC Genomics">
        <title>Reconstruction of the lipid metabolism for the microalga Monoraphidium neglectum from its genome sequence reveals characteristics suitable for biofuel production.</title>
        <authorList>
            <person name="Bogen C."/>
            <person name="Al-Dilaimi A."/>
            <person name="Albersmeier A."/>
            <person name="Wichmann J."/>
            <person name="Grundmann M."/>
            <person name="Rupp O."/>
            <person name="Lauersen K.J."/>
            <person name="Blifernez-Klassen O."/>
            <person name="Kalinowski J."/>
            <person name="Goesmann A."/>
            <person name="Mussgnug J.H."/>
            <person name="Kruse O."/>
        </authorList>
    </citation>
    <scope>NUCLEOTIDE SEQUENCE [LARGE SCALE GENOMIC DNA]</scope>
    <source>
        <strain evidence="9 10">SAG 48.87</strain>
    </source>
</reference>
<keyword evidence="5 6" id="KW-0949">S-adenosyl-L-methionine</keyword>
<feature type="compositionally biased region" description="Low complexity" evidence="7">
    <location>
        <begin position="189"/>
        <end position="199"/>
    </location>
</feature>
<comment type="pathway">
    <text evidence="1">Alkaloid biosynthesis.</text>
</comment>